<gene>
    <name evidence="3" type="ORF">NCTC10638_00004</name>
</gene>
<evidence type="ECO:0000256" key="1">
    <source>
        <dbReference type="ARBA" id="ARBA00006594"/>
    </source>
</evidence>
<dbReference type="Gene3D" id="1.20.1260.30">
    <property type="match status" value="1"/>
</dbReference>
<dbReference type="EMBL" id="UGPN01000001">
    <property type="protein sequence ID" value="STY58582.1"/>
    <property type="molecule type" value="Genomic_DNA"/>
</dbReference>
<keyword evidence="2" id="KW-0680">Restriction system</keyword>
<protein>
    <submittedName>
        <fullName evidence="3">Uncharacterized protein</fullName>
    </submittedName>
</protein>
<dbReference type="AlphaFoldDB" id="A0A378MSS5"/>
<proteinExistence type="inferred from homology"/>
<name>A0A378MSS5_MANHA</name>
<organism evidence="3 4">
    <name type="scientific">Mannheimia haemolytica</name>
    <name type="common">Pasteurella haemolytica</name>
    <dbReference type="NCBI Taxonomy" id="75985"/>
    <lineage>
        <taxon>Bacteria</taxon>
        <taxon>Pseudomonadati</taxon>
        <taxon>Pseudomonadota</taxon>
        <taxon>Gammaproteobacteria</taxon>
        <taxon>Pasteurellales</taxon>
        <taxon>Pasteurellaceae</taxon>
        <taxon>Mannheimia</taxon>
    </lineage>
</organism>
<evidence type="ECO:0000313" key="3">
    <source>
        <dbReference type="EMBL" id="STY58582.1"/>
    </source>
</evidence>
<sequence>MRNDAGINGDAQRIEQIVWILFLKIYDAKEQEWELENDEYHSFCRIFYAGKIGRKIKKTASDDW</sequence>
<dbReference type="GO" id="GO:0009307">
    <property type="term" value="P:DNA restriction-modification system"/>
    <property type="evidence" value="ECO:0007669"/>
    <property type="project" value="UniProtKB-KW"/>
</dbReference>
<dbReference type="Proteomes" id="UP000254802">
    <property type="component" value="Unassembled WGS sequence"/>
</dbReference>
<comment type="similarity">
    <text evidence="1">Belongs to the N(4)/N(6)-methyltransferase family.</text>
</comment>
<dbReference type="InterPro" id="IPR038333">
    <property type="entry name" value="T1MK-like_N_sf"/>
</dbReference>
<evidence type="ECO:0000256" key="2">
    <source>
        <dbReference type="ARBA" id="ARBA00022747"/>
    </source>
</evidence>
<evidence type="ECO:0000313" key="4">
    <source>
        <dbReference type="Proteomes" id="UP000254802"/>
    </source>
</evidence>
<reference evidence="3 4" key="1">
    <citation type="submission" date="2018-06" db="EMBL/GenBank/DDBJ databases">
        <authorList>
            <consortium name="Pathogen Informatics"/>
            <person name="Doyle S."/>
        </authorList>
    </citation>
    <scope>NUCLEOTIDE SEQUENCE [LARGE SCALE GENOMIC DNA]</scope>
    <source>
        <strain evidence="3 4">NCTC10638</strain>
    </source>
</reference>
<accession>A0A378MSS5</accession>